<gene>
    <name evidence="2" type="ORF">BDV95DRAFT_341714</name>
</gene>
<keyword evidence="3" id="KW-1185">Reference proteome</keyword>
<evidence type="ECO:0000313" key="3">
    <source>
        <dbReference type="Proteomes" id="UP000481861"/>
    </source>
</evidence>
<dbReference type="EMBL" id="JAADJZ010000007">
    <property type="protein sequence ID" value="KAF2873386.1"/>
    <property type="molecule type" value="Genomic_DNA"/>
</dbReference>
<comment type="caution">
    <text evidence="2">The sequence shown here is derived from an EMBL/GenBank/DDBJ whole genome shotgun (WGS) entry which is preliminary data.</text>
</comment>
<accession>A0A7C8IAH2</accession>
<reference evidence="2 3" key="1">
    <citation type="submission" date="2020-01" db="EMBL/GenBank/DDBJ databases">
        <authorList>
            <consortium name="DOE Joint Genome Institute"/>
            <person name="Haridas S."/>
            <person name="Albert R."/>
            <person name="Binder M."/>
            <person name="Bloem J."/>
            <person name="Labutti K."/>
            <person name="Salamov A."/>
            <person name="Andreopoulos B."/>
            <person name="Baker S.E."/>
            <person name="Barry K."/>
            <person name="Bills G."/>
            <person name="Bluhm B.H."/>
            <person name="Cannon C."/>
            <person name="Castanera R."/>
            <person name="Culley D.E."/>
            <person name="Daum C."/>
            <person name="Ezra D."/>
            <person name="Gonzalez J.B."/>
            <person name="Henrissat B."/>
            <person name="Kuo A."/>
            <person name="Liang C."/>
            <person name="Lipzen A."/>
            <person name="Lutzoni F."/>
            <person name="Magnuson J."/>
            <person name="Mondo S."/>
            <person name="Nolan M."/>
            <person name="Ohm R."/>
            <person name="Pangilinan J."/>
            <person name="Park H.-J.H."/>
            <person name="Ramirez L."/>
            <person name="Alfaro M."/>
            <person name="Sun H."/>
            <person name="Tritt A."/>
            <person name="Yoshinaga Y."/>
            <person name="Zwiers L.-H.L."/>
            <person name="Turgeon B.G."/>
            <person name="Goodwin S.B."/>
            <person name="Spatafora J.W."/>
            <person name="Crous P.W."/>
            <person name="Grigoriev I.V."/>
        </authorList>
    </citation>
    <scope>NUCLEOTIDE SEQUENCE [LARGE SCALE GENOMIC DNA]</scope>
    <source>
        <strain evidence="2 3">CBS 611.86</strain>
    </source>
</reference>
<feature type="compositionally biased region" description="Basic and acidic residues" evidence="1">
    <location>
        <begin position="242"/>
        <end position="252"/>
    </location>
</feature>
<evidence type="ECO:0000313" key="2">
    <source>
        <dbReference type="EMBL" id="KAF2873386.1"/>
    </source>
</evidence>
<sequence length="262" mass="28580">MVAQEICLPYPRRDLTQGRPRCSRGAEPVVPLVSLSPQPPVNTTPIPMSSPQPEFTHAPRRSDLGGQCTQLKRIFAVAFQLFSLPPISECLAQSENSWYIYLQAISNSISPRERTHITSSINYRNQKVAAMARGAYDVSLDENGVVNGFEATRPAPKDPLAGTNHYERIKIRLQEHALADEVAKDAARAEGREYPGVPPQPIVASSSKKRAAMDDSSLPEAKRTTVLTSKSKAVENPGKGTTFREIKSKGDLNGHGQHNGSA</sequence>
<feature type="region of interest" description="Disordered" evidence="1">
    <location>
        <begin position="186"/>
        <end position="262"/>
    </location>
</feature>
<evidence type="ECO:0000256" key="1">
    <source>
        <dbReference type="SAM" id="MobiDB-lite"/>
    </source>
</evidence>
<organism evidence="2 3">
    <name type="scientific">Massariosphaeria phaeospora</name>
    <dbReference type="NCBI Taxonomy" id="100035"/>
    <lineage>
        <taxon>Eukaryota</taxon>
        <taxon>Fungi</taxon>
        <taxon>Dikarya</taxon>
        <taxon>Ascomycota</taxon>
        <taxon>Pezizomycotina</taxon>
        <taxon>Dothideomycetes</taxon>
        <taxon>Pleosporomycetidae</taxon>
        <taxon>Pleosporales</taxon>
        <taxon>Pleosporales incertae sedis</taxon>
        <taxon>Massariosphaeria</taxon>
    </lineage>
</organism>
<protein>
    <submittedName>
        <fullName evidence="2">Uncharacterized protein</fullName>
    </submittedName>
</protein>
<dbReference type="AlphaFoldDB" id="A0A7C8IAH2"/>
<proteinExistence type="predicted"/>
<name>A0A7C8IAH2_9PLEO</name>
<dbReference type="Proteomes" id="UP000481861">
    <property type="component" value="Unassembled WGS sequence"/>
</dbReference>